<feature type="non-terminal residue" evidence="1">
    <location>
        <position position="1"/>
    </location>
</feature>
<gene>
    <name evidence="1" type="ORF">LCGC14_2804160</name>
</gene>
<dbReference type="EMBL" id="LAZR01052709">
    <property type="protein sequence ID" value="KKK82365.1"/>
    <property type="molecule type" value="Genomic_DNA"/>
</dbReference>
<protein>
    <submittedName>
        <fullName evidence="1">Uncharacterized protein</fullName>
    </submittedName>
</protein>
<organism evidence="1">
    <name type="scientific">marine sediment metagenome</name>
    <dbReference type="NCBI Taxonomy" id="412755"/>
    <lineage>
        <taxon>unclassified sequences</taxon>
        <taxon>metagenomes</taxon>
        <taxon>ecological metagenomes</taxon>
    </lineage>
</organism>
<comment type="caution">
    <text evidence="1">The sequence shown here is derived from an EMBL/GenBank/DDBJ whole genome shotgun (WGS) entry which is preliminary data.</text>
</comment>
<sequence>VMKKEQKDWLILEIGRLKEALDIYGDHRVGCEAIFYKMYVWI</sequence>
<dbReference type="AlphaFoldDB" id="A0A0F8Z8S4"/>
<name>A0A0F8Z8S4_9ZZZZ</name>
<proteinExistence type="predicted"/>
<accession>A0A0F8Z8S4</accession>
<reference evidence="1" key="1">
    <citation type="journal article" date="2015" name="Nature">
        <title>Complex archaea that bridge the gap between prokaryotes and eukaryotes.</title>
        <authorList>
            <person name="Spang A."/>
            <person name="Saw J.H."/>
            <person name="Jorgensen S.L."/>
            <person name="Zaremba-Niedzwiedzka K."/>
            <person name="Martijn J."/>
            <person name="Lind A.E."/>
            <person name="van Eijk R."/>
            <person name="Schleper C."/>
            <person name="Guy L."/>
            <person name="Ettema T.J."/>
        </authorList>
    </citation>
    <scope>NUCLEOTIDE SEQUENCE</scope>
</reference>
<evidence type="ECO:0000313" key="1">
    <source>
        <dbReference type="EMBL" id="KKK82365.1"/>
    </source>
</evidence>